<evidence type="ECO:0000256" key="4">
    <source>
        <dbReference type="ARBA" id="ARBA00023088"/>
    </source>
</evidence>
<evidence type="ECO:0000259" key="8">
    <source>
        <dbReference type="PROSITE" id="PS50847"/>
    </source>
</evidence>
<reference evidence="9" key="2">
    <citation type="submission" date="2021-04" db="EMBL/GenBank/DDBJ databases">
        <authorList>
            <person name="Gilroy R."/>
        </authorList>
    </citation>
    <scope>NUCLEOTIDE SEQUENCE</scope>
    <source>
        <strain evidence="9">6627</strain>
    </source>
</reference>
<evidence type="ECO:0000256" key="2">
    <source>
        <dbReference type="ARBA" id="ARBA00022525"/>
    </source>
</evidence>
<organism evidence="9 10">
    <name type="scientific">Candidatus Ligilactobacillus excrementigallinarum</name>
    <dbReference type="NCBI Taxonomy" id="2838641"/>
    <lineage>
        <taxon>Bacteria</taxon>
        <taxon>Bacillati</taxon>
        <taxon>Bacillota</taxon>
        <taxon>Bacilli</taxon>
        <taxon>Lactobacillales</taxon>
        <taxon>Lactobacillaceae</taxon>
        <taxon>Ligilactobacillus</taxon>
    </lineage>
</organism>
<feature type="chain" id="PRO_5038405494" description="Gram-positive cocci surface proteins LPxTG domain-containing protein" evidence="7">
    <location>
        <begin position="27"/>
        <end position="619"/>
    </location>
</feature>
<feature type="region of interest" description="Disordered" evidence="5">
    <location>
        <begin position="67"/>
        <end position="87"/>
    </location>
</feature>
<feature type="region of interest" description="Disordered" evidence="5">
    <location>
        <begin position="131"/>
        <end position="150"/>
    </location>
</feature>
<feature type="signal peptide" evidence="7">
    <location>
        <begin position="1"/>
        <end position="26"/>
    </location>
</feature>
<keyword evidence="3 7" id="KW-0732">Signal</keyword>
<dbReference type="EMBL" id="DXFP01000014">
    <property type="protein sequence ID" value="HIX01511.1"/>
    <property type="molecule type" value="Genomic_DNA"/>
</dbReference>
<keyword evidence="6" id="KW-0812">Transmembrane</keyword>
<name>A0A9D2A9L3_9LACO</name>
<keyword evidence="4" id="KW-0572">Peptidoglycan-anchor</keyword>
<evidence type="ECO:0000256" key="3">
    <source>
        <dbReference type="ARBA" id="ARBA00022729"/>
    </source>
</evidence>
<keyword evidence="1" id="KW-0134">Cell wall</keyword>
<feature type="transmembrane region" description="Helical" evidence="6">
    <location>
        <begin position="595"/>
        <end position="614"/>
    </location>
</feature>
<feature type="compositionally biased region" description="Low complexity" evidence="5">
    <location>
        <begin position="131"/>
        <end position="149"/>
    </location>
</feature>
<dbReference type="InterPro" id="IPR019931">
    <property type="entry name" value="LPXTG_anchor"/>
</dbReference>
<feature type="compositionally biased region" description="Low complexity" evidence="5">
    <location>
        <begin position="415"/>
        <end position="429"/>
    </location>
</feature>
<feature type="region of interest" description="Disordered" evidence="5">
    <location>
        <begin position="406"/>
        <end position="516"/>
    </location>
</feature>
<feature type="region of interest" description="Disordered" evidence="5">
    <location>
        <begin position="566"/>
        <end position="589"/>
    </location>
</feature>
<gene>
    <name evidence="9" type="ORF">H9861_02020</name>
</gene>
<keyword evidence="6" id="KW-1133">Transmembrane helix</keyword>
<evidence type="ECO:0000256" key="5">
    <source>
        <dbReference type="SAM" id="MobiDB-lite"/>
    </source>
</evidence>
<feature type="domain" description="Gram-positive cocci surface proteins LPxTG" evidence="8">
    <location>
        <begin position="583"/>
        <end position="619"/>
    </location>
</feature>
<reference evidence="9" key="1">
    <citation type="journal article" date="2021" name="PeerJ">
        <title>Extensive microbial diversity within the chicken gut microbiome revealed by metagenomics and culture.</title>
        <authorList>
            <person name="Gilroy R."/>
            <person name="Ravi A."/>
            <person name="Getino M."/>
            <person name="Pursley I."/>
            <person name="Horton D.L."/>
            <person name="Alikhan N.F."/>
            <person name="Baker D."/>
            <person name="Gharbi K."/>
            <person name="Hall N."/>
            <person name="Watson M."/>
            <person name="Adriaenssens E.M."/>
            <person name="Foster-Nyarko E."/>
            <person name="Jarju S."/>
            <person name="Secka A."/>
            <person name="Antonio M."/>
            <person name="Oren A."/>
            <person name="Chaudhuri R.R."/>
            <person name="La Ragione R."/>
            <person name="Hildebrand F."/>
            <person name="Pallen M.J."/>
        </authorList>
    </citation>
    <scope>NUCLEOTIDE SEQUENCE</scope>
    <source>
        <strain evidence="9">6627</strain>
    </source>
</reference>
<proteinExistence type="predicted"/>
<evidence type="ECO:0000256" key="1">
    <source>
        <dbReference type="ARBA" id="ARBA00022512"/>
    </source>
</evidence>
<dbReference type="PROSITE" id="PS50847">
    <property type="entry name" value="GRAM_POS_ANCHORING"/>
    <property type="match status" value="1"/>
</dbReference>
<evidence type="ECO:0000313" key="9">
    <source>
        <dbReference type="EMBL" id="HIX01511.1"/>
    </source>
</evidence>
<evidence type="ECO:0000256" key="6">
    <source>
        <dbReference type="SAM" id="Phobius"/>
    </source>
</evidence>
<evidence type="ECO:0000313" key="10">
    <source>
        <dbReference type="Proteomes" id="UP000823963"/>
    </source>
</evidence>
<dbReference type="Proteomes" id="UP000823963">
    <property type="component" value="Unassembled WGS sequence"/>
</dbReference>
<dbReference type="AlphaFoldDB" id="A0A9D2A9L3"/>
<feature type="compositionally biased region" description="Low complexity" evidence="5">
    <location>
        <begin position="68"/>
        <end position="87"/>
    </location>
</feature>
<evidence type="ECO:0000256" key="7">
    <source>
        <dbReference type="SAM" id="SignalP"/>
    </source>
</evidence>
<comment type="caution">
    <text evidence="9">The sequence shown here is derived from an EMBL/GenBank/DDBJ whole genome shotgun (WGS) entry which is preliminary data.</text>
</comment>
<protein>
    <recommendedName>
        <fullName evidence="8">Gram-positive cocci surface proteins LPxTG domain-containing protein</fullName>
    </recommendedName>
</protein>
<feature type="compositionally biased region" description="Low complexity" evidence="5">
    <location>
        <begin position="437"/>
        <end position="456"/>
    </location>
</feature>
<feature type="compositionally biased region" description="Low complexity" evidence="5">
    <location>
        <begin position="494"/>
        <end position="516"/>
    </location>
</feature>
<keyword evidence="2" id="KW-0964">Secreted</keyword>
<feature type="compositionally biased region" description="Low complexity" evidence="5">
    <location>
        <begin position="465"/>
        <end position="486"/>
    </location>
</feature>
<sequence length="619" mass="65756">MKNKKIGLLTSSLVLGGMFAASNALAQNNIVNADSVAKDSTKTSVVSSSTATEKSNTVVLKASKANKDVNSSSAKASSASQSSQASVKSSSVALSQAKSSSAATSSVKTAENSSSSTAALKADQNLNLAAKTNAASSSKTAKASSTQQAQPVMLAAKQTKDVKQVKAYDHQYHIFFNDVNNTNADGTFKGVTPQCGSDNGYTVLSFEDSHNQNIRYGVEWQTSAEAKASTYKIYAPKGYHFDINYTKWFDNSKAPYFHFEGQDVVVFDWQKYANAQQNPNGNKSFELFLYKDGQKPAAIPTAKGYYIHWVPSKGYSNQVSSHPYKNYTFIPVNDMHQTGKSQYKYQVWAPAGTSFDLSQGSVYGNWEYAPIHTINDHTGYVYPDNVPTKDYVGNGQATMVAWVNKDNSWKGNNPSWKAISSQAKKASSSTANHTGNKKPANNNNKKPANNSSKKPATNTNHNSNKKPATNNVKKPAAPKKNTASKTTVKKTSTKKVVTSKKSSTKKAVTSSSAKASVKPVKAAAPVATTVKASTVSNSNAAKATTEAVTSSVKASVAQPSVEKTVATTVTPSKAQASSSNKGLPQMGETNNHSTIGGLVALAASSILGLFGLGLRKKNN</sequence>
<accession>A0A9D2A9L3</accession>
<keyword evidence="6" id="KW-0472">Membrane</keyword>